<dbReference type="InterPro" id="IPR009056">
    <property type="entry name" value="Cyt_c-like_dom"/>
</dbReference>
<dbReference type="PRINTS" id="PR00606">
    <property type="entry name" value="CYTCHROMECID"/>
</dbReference>
<evidence type="ECO:0000256" key="6">
    <source>
        <dbReference type="PIRSR" id="PIRSR602324-1"/>
    </source>
</evidence>
<dbReference type="RefSeq" id="WP_088710163.1">
    <property type="nucleotide sequence ID" value="NZ_LSTO01000002.1"/>
</dbReference>
<keyword evidence="1" id="KW-0813">Transport</keyword>
<name>A0A254T7Y7_9BURK</name>
<keyword evidence="3 6" id="KW-0479">Metal-binding</keyword>
<dbReference type="AlphaFoldDB" id="A0A254T7Y7"/>
<sequence>MSSTAKSVLALVAASAALFVAQPSLAVDAAAAEKLARQEGCLRCHGIDRPKDGPAYKQIAEKNRGKPDAEARLIKHLSSGTKVKFEDGHEEEHKIPKTKDADQIKNLIQWVLSL</sequence>
<feature type="chain" id="PRO_5012671220" evidence="7">
    <location>
        <begin position="27"/>
        <end position="114"/>
    </location>
</feature>
<evidence type="ECO:0000256" key="7">
    <source>
        <dbReference type="SAM" id="SignalP"/>
    </source>
</evidence>
<evidence type="ECO:0000313" key="9">
    <source>
        <dbReference type="EMBL" id="OWW18764.1"/>
    </source>
</evidence>
<accession>A0A254T7Y7</accession>
<keyword evidence="7" id="KW-0732">Signal</keyword>
<evidence type="ECO:0000256" key="1">
    <source>
        <dbReference type="ARBA" id="ARBA00022448"/>
    </source>
</evidence>
<reference evidence="9 10" key="1">
    <citation type="submission" date="2016-02" db="EMBL/GenBank/DDBJ databases">
        <authorList>
            <person name="Wen L."/>
            <person name="He K."/>
            <person name="Yang H."/>
        </authorList>
    </citation>
    <scope>NUCLEOTIDE SEQUENCE [LARGE SCALE GENOMIC DNA]</scope>
    <source>
        <strain evidence="9 10">TSA40</strain>
    </source>
</reference>
<keyword evidence="10" id="KW-1185">Reference proteome</keyword>
<dbReference type="Pfam" id="PF00034">
    <property type="entry name" value="Cytochrom_C"/>
    <property type="match status" value="1"/>
</dbReference>
<dbReference type="InterPro" id="IPR036909">
    <property type="entry name" value="Cyt_c-like_dom_sf"/>
</dbReference>
<dbReference type="GO" id="GO:0020037">
    <property type="term" value="F:heme binding"/>
    <property type="evidence" value="ECO:0007669"/>
    <property type="project" value="InterPro"/>
</dbReference>
<dbReference type="EMBL" id="LSTO01000002">
    <property type="protein sequence ID" value="OWW18764.1"/>
    <property type="molecule type" value="Genomic_DNA"/>
</dbReference>
<protein>
    <submittedName>
        <fullName evidence="9">Class I cytochrome c</fullName>
    </submittedName>
</protein>
<proteinExistence type="predicted"/>
<evidence type="ECO:0000256" key="5">
    <source>
        <dbReference type="ARBA" id="ARBA00023004"/>
    </source>
</evidence>
<feature type="binding site" description="covalent" evidence="6">
    <location>
        <position position="41"/>
    </location>
    <ligand>
        <name>heme c</name>
        <dbReference type="ChEBI" id="CHEBI:61717"/>
    </ligand>
</feature>
<evidence type="ECO:0000256" key="4">
    <source>
        <dbReference type="ARBA" id="ARBA00022982"/>
    </source>
</evidence>
<comment type="PTM">
    <text evidence="6">Binds 1 heme c group covalently per subunit.</text>
</comment>
<feature type="signal peptide" evidence="7">
    <location>
        <begin position="1"/>
        <end position="26"/>
    </location>
</feature>
<dbReference type="InterPro" id="IPR002324">
    <property type="entry name" value="Cyt_c_ID"/>
</dbReference>
<feature type="domain" description="Cytochrome c" evidence="8">
    <location>
        <begin position="27"/>
        <end position="114"/>
    </location>
</feature>
<dbReference type="PROSITE" id="PS51007">
    <property type="entry name" value="CYTC"/>
    <property type="match status" value="1"/>
</dbReference>
<comment type="caution">
    <text evidence="9">The sequence shown here is derived from an EMBL/GenBank/DDBJ whole genome shotgun (WGS) entry which is preliminary data.</text>
</comment>
<evidence type="ECO:0000256" key="3">
    <source>
        <dbReference type="ARBA" id="ARBA00022723"/>
    </source>
</evidence>
<evidence type="ECO:0000256" key="2">
    <source>
        <dbReference type="ARBA" id="ARBA00022617"/>
    </source>
</evidence>
<organism evidence="9 10">
    <name type="scientific">Noviherbaspirillum denitrificans</name>
    <dbReference type="NCBI Taxonomy" id="1968433"/>
    <lineage>
        <taxon>Bacteria</taxon>
        <taxon>Pseudomonadati</taxon>
        <taxon>Pseudomonadota</taxon>
        <taxon>Betaproteobacteria</taxon>
        <taxon>Burkholderiales</taxon>
        <taxon>Oxalobacteraceae</taxon>
        <taxon>Noviherbaspirillum</taxon>
    </lineage>
</organism>
<gene>
    <name evidence="9" type="ORF">AYR66_04155</name>
</gene>
<keyword evidence="4" id="KW-0249">Electron transport</keyword>
<dbReference type="GO" id="GO:0009055">
    <property type="term" value="F:electron transfer activity"/>
    <property type="evidence" value="ECO:0007669"/>
    <property type="project" value="InterPro"/>
</dbReference>
<dbReference type="GO" id="GO:0005506">
    <property type="term" value="F:iron ion binding"/>
    <property type="evidence" value="ECO:0007669"/>
    <property type="project" value="InterPro"/>
</dbReference>
<dbReference type="Proteomes" id="UP000197535">
    <property type="component" value="Unassembled WGS sequence"/>
</dbReference>
<dbReference type="Gene3D" id="1.10.760.10">
    <property type="entry name" value="Cytochrome c-like domain"/>
    <property type="match status" value="1"/>
</dbReference>
<evidence type="ECO:0000259" key="8">
    <source>
        <dbReference type="PROSITE" id="PS51007"/>
    </source>
</evidence>
<dbReference type="SUPFAM" id="SSF46626">
    <property type="entry name" value="Cytochrome c"/>
    <property type="match status" value="1"/>
</dbReference>
<feature type="binding site" description="covalent" evidence="6">
    <location>
        <position position="45"/>
    </location>
    <ligand>
        <name>heme c</name>
        <dbReference type="ChEBI" id="CHEBI:61717"/>
    </ligand>
</feature>
<keyword evidence="5 6" id="KW-0408">Iron</keyword>
<dbReference type="OrthoDB" id="8593494at2"/>
<keyword evidence="2 6" id="KW-0349">Heme</keyword>
<evidence type="ECO:0000313" key="10">
    <source>
        <dbReference type="Proteomes" id="UP000197535"/>
    </source>
</evidence>